<evidence type="ECO:0000256" key="8">
    <source>
        <dbReference type="ARBA" id="ARBA00032903"/>
    </source>
</evidence>
<evidence type="ECO:0000256" key="3">
    <source>
        <dbReference type="ARBA" id="ARBA00005708"/>
    </source>
</evidence>
<proteinExistence type="inferred from homology"/>
<dbReference type="GO" id="GO:0005737">
    <property type="term" value="C:cytoplasm"/>
    <property type="evidence" value="ECO:0000318"/>
    <property type="project" value="GO_Central"/>
</dbReference>
<dbReference type="NCBIfam" id="TIGR00525">
    <property type="entry name" value="folB"/>
    <property type="match status" value="1"/>
</dbReference>
<dbReference type="GO" id="GO:0046656">
    <property type="term" value="P:folic acid biosynthetic process"/>
    <property type="evidence" value="ECO:0007669"/>
    <property type="project" value="UniProtKB-KW"/>
</dbReference>
<keyword evidence="6" id="KW-0413">Isomerase</keyword>
<evidence type="ECO:0000256" key="6">
    <source>
        <dbReference type="ARBA" id="ARBA00023235"/>
    </source>
</evidence>
<dbReference type="AlphaFoldDB" id="B3RJK2"/>
<organism evidence="10 11">
    <name type="scientific">Trichoplax adhaerens</name>
    <name type="common">Trichoplax reptans</name>
    <dbReference type="NCBI Taxonomy" id="10228"/>
    <lineage>
        <taxon>Eukaryota</taxon>
        <taxon>Metazoa</taxon>
        <taxon>Placozoa</taxon>
        <taxon>Uniplacotomia</taxon>
        <taxon>Trichoplacea</taxon>
        <taxon>Trichoplacidae</taxon>
        <taxon>Trichoplax</taxon>
    </lineage>
</organism>
<dbReference type="GO" id="GO:0016853">
    <property type="term" value="F:isomerase activity"/>
    <property type="evidence" value="ECO:0007669"/>
    <property type="project" value="UniProtKB-KW"/>
</dbReference>
<evidence type="ECO:0000256" key="1">
    <source>
        <dbReference type="ARBA" id="ARBA00001353"/>
    </source>
</evidence>
<accession>B3RJK2</accession>
<name>B3RJK2_TRIAD</name>
<dbReference type="EC" id="4.1.2.25" evidence="4"/>
<evidence type="ECO:0000259" key="9">
    <source>
        <dbReference type="SMART" id="SM00905"/>
    </source>
</evidence>
<sequence length="123" mass="14266">MAHILIKDLTMQAFVGIREEEFRNPQTVVLSLKIFTDINLARQKDDIHYTLNYVKVIEEIRLIVKRQHHKLLEYLGGDIISHLFASFDAIQHIELKVIKPKVVPDTKEVGVLISQDRSSYEAQ</sequence>
<dbReference type="PANTHER" id="PTHR42844:SF1">
    <property type="entry name" value="DIHYDRONEOPTERIN ALDOLASE 1-RELATED"/>
    <property type="match status" value="1"/>
</dbReference>
<reference evidence="10 11" key="1">
    <citation type="journal article" date="2008" name="Nature">
        <title>The Trichoplax genome and the nature of placozoans.</title>
        <authorList>
            <person name="Srivastava M."/>
            <person name="Begovic E."/>
            <person name="Chapman J."/>
            <person name="Putnam N.H."/>
            <person name="Hellsten U."/>
            <person name="Kawashima T."/>
            <person name="Kuo A."/>
            <person name="Mitros T."/>
            <person name="Salamov A."/>
            <person name="Carpenter M.L."/>
            <person name="Signorovitch A.Y."/>
            <person name="Moreno M.A."/>
            <person name="Kamm K."/>
            <person name="Grimwood J."/>
            <person name="Schmutz J."/>
            <person name="Shapiro H."/>
            <person name="Grigoriev I.V."/>
            <person name="Buss L.W."/>
            <person name="Schierwater B."/>
            <person name="Dellaporta S.L."/>
            <person name="Rokhsar D.S."/>
        </authorList>
    </citation>
    <scope>NUCLEOTIDE SEQUENCE [LARGE SCALE GENOMIC DNA]</scope>
    <source>
        <strain evidence="10 11">Grell-BS-1999</strain>
    </source>
</reference>
<dbReference type="InParanoid" id="B3RJK2"/>
<evidence type="ECO:0000313" key="10">
    <source>
        <dbReference type="EMBL" id="EDV29113.1"/>
    </source>
</evidence>
<dbReference type="Proteomes" id="UP000009022">
    <property type="component" value="Unassembled WGS sequence"/>
</dbReference>
<dbReference type="GO" id="GO:0004150">
    <property type="term" value="F:dihydroneopterin aldolase activity"/>
    <property type="evidence" value="ECO:0000318"/>
    <property type="project" value="GO_Central"/>
</dbReference>
<dbReference type="SMART" id="SM00905">
    <property type="entry name" value="FolB"/>
    <property type="match status" value="1"/>
</dbReference>
<evidence type="ECO:0000256" key="7">
    <source>
        <dbReference type="ARBA" id="ARBA00023239"/>
    </source>
</evidence>
<dbReference type="InterPro" id="IPR006156">
    <property type="entry name" value="Dihydroneopterin_aldolase"/>
</dbReference>
<dbReference type="Gene3D" id="3.30.1130.10">
    <property type="match status" value="1"/>
</dbReference>
<dbReference type="Pfam" id="PF02152">
    <property type="entry name" value="FolB"/>
    <property type="match status" value="1"/>
</dbReference>
<evidence type="ECO:0000256" key="2">
    <source>
        <dbReference type="ARBA" id="ARBA00005013"/>
    </source>
</evidence>
<evidence type="ECO:0000256" key="5">
    <source>
        <dbReference type="ARBA" id="ARBA00022909"/>
    </source>
</evidence>
<feature type="domain" description="Dihydroneopterin aldolase/epimerase" evidence="9">
    <location>
        <begin position="4"/>
        <end position="115"/>
    </location>
</feature>
<dbReference type="InterPro" id="IPR043133">
    <property type="entry name" value="GTP-CH-I_C/QueF"/>
</dbReference>
<dbReference type="HOGENOM" id="CLU_112632_0_2_1"/>
<dbReference type="OrthoDB" id="615426at2759"/>
<evidence type="ECO:0000313" key="11">
    <source>
        <dbReference type="Proteomes" id="UP000009022"/>
    </source>
</evidence>
<dbReference type="KEGG" id="tad:TRIADDRAFT_52657"/>
<keyword evidence="5" id="KW-0289">Folate biosynthesis</keyword>
<dbReference type="EMBL" id="DS985241">
    <property type="protein sequence ID" value="EDV29113.1"/>
    <property type="molecule type" value="Genomic_DNA"/>
</dbReference>
<comment type="catalytic activity">
    <reaction evidence="1">
        <text>7,8-dihydroneopterin = 6-hydroxymethyl-7,8-dihydropterin + glycolaldehyde</text>
        <dbReference type="Rhea" id="RHEA:10540"/>
        <dbReference type="ChEBI" id="CHEBI:17001"/>
        <dbReference type="ChEBI" id="CHEBI:17071"/>
        <dbReference type="ChEBI" id="CHEBI:44841"/>
        <dbReference type="EC" id="4.1.2.25"/>
    </reaction>
</comment>
<dbReference type="CTD" id="6750248"/>
<dbReference type="GeneID" id="6750248"/>
<dbReference type="SUPFAM" id="SSF55620">
    <property type="entry name" value="Tetrahydrobiopterin biosynthesis enzymes-like"/>
    <property type="match status" value="1"/>
</dbReference>
<keyword evidence="11" id="KW-1185">Reference proteome</keyword>
<comment type="pathway">
    <text evidence="2">Cofactor biosynthesis; tetrahydrofolate biosynthesis; 2-amino-4-hydroxy-6-hydroxymethyl-7,8-dihydropteridine diphosphate from 7,8-dihydroneopterin triphosphate: step 3/4.</text>
</comment>
<comment type="similarity">
    <text evidence="3">Belongs to the DHNA family.</text>
</comment>
<dbReference type="PANTHER" id="PTHR42844">
    <property type="entry name" value="DIHYDRONEOPTERIN ALDOLASE 1-RELATED"/>
    <property type="match status" value="1"/>
</dbReference>
<evidence type="ECO:0000256" key="4">
    <source>
        <dbReference type="ARBA" id="ARBA00013043"/>
    </source>
</evidence>
<dbReference type="NCBIfam" id="TIGR00526">
    <property type="entry name" value="folB_dom"/>
    <property type="match status" value="1"/>
</dbReference>
<dbReference type="InterPro" id="IPR006157">
    <property type="entry name" value="FolB_dom"/>
</dbReference>
<gene>
    <name evidence="10" type="ORF">TRIADDRAFT_52657</name>
</gene>
<dbReference type="RefSeq" id="XP_002108315.1">
    <property type="nucleotide sequence ID" value="XM_002108279.1"/>
</dbReference>
<keyword evidence="7" id="KW-0456">Lyase</keyword>
<dbReference type="FunFam" id="3.30.1130.10:FF:000002">
    <property type="entry name" value="7,8-dihydroneopterin aldolase"/>
    <property type="match status" value="1"/>
</dbReference>
<protein>
    <recommendedName>
        <fullName evidence="4">dihydroneopterin aldolase</fullName>
        <ecNumber evidence="4">4.1.2.25</ecNumber>
    </recommendedName>
    <alternativeName>
        <fullName evidence="8">7,8-dihydroneopterin aldolase</fullName>
    </alternativeName>
</protein>